<evidence type="ECO:0000313" key="1">
    <source>
        <dbReference type="EMBL" id="SCM82573.1"/>
    </source>
</evidence>
<dbReference type="AlphaFoldDB" id="A0A212LYD1"/>
<dbReference type="EMBL" id="FMJE01000005">
    <property type="protein sequence ID" value="SCM82573.1"/>
    <property type="molecule type" value="Genomic_DNA"/>
</dbReference>
<accession>A0A212LYD1</accession>
<name>A0A212LYD1_9FIRM</name>
<gene>
    <name evidence="1" type="ORF">KL86SPO_50344</name>
</gene>
<proteinExistence type="predicted"/>
<sequence>MYEAPKEVQRGGIVRVYLAFLTFPMEVISPCTIRGIEIGENGKRYWFGQNPKIDTMKLIHYNEPIYSEMQNLERGQYSMVESGATSSALACRDETNGVLKQDMSWIEMVKKFSKLTDKFLFDEKSFLHGQDIEREINELDVKRDKVDSETEIIMDAKSLRQLAGKIVEQDKSFKSSEEDARVKKADEQSKKDIESDRIYEQLQGKTRYLKYYFGIVTPDSLLSSSELALVHILYETEKMVHPVAQEKSLNKKDSKEKPNKGKGKLNDLLEASFLRFYQNNNPYYEYMIFIKACLLQKISFKEAYCCEYVRGLIYFGVNAFEDQLYNIIKHSMQRIDEDTAHQLEQKSDENHMRRLLCNHTRWQWIQRLREFKSNKEKYRWDNPVSDISDEENNFIQAYYHFSKLGVRDVINQPILSQVKERKQFLLLKLVCQSTLADNITSWNTWRDGELIPKKPFYKNFPRFSCWEDARKDLEKLKNHIKENSKVLGWLVVGVEPEFWFLVDKKEASVKDKKKRIKNQGRNIKNHAECYIGLCEFIWQNKLLPNISEEVFLIIIYLYEYYSNIEEKINKPGFRAGEAARREMSIKTILSYFKNVDRDFTSYQFDNIPGKEFCDVFYGIVAFCNAVLSFSHEERNDLVTERKKMKRALYKYFNKMIPLLKQHDYPFPTLNHLREELFPEEQLKIFCEDMLKTWFNPGWIQAASSRAIEKSFTV</sequence>
<protein>
    <submittedName>
        <fullName evidence="1">Uncharacterized protein</fullName>
    </submittedName>
</protein>
<reference evidence="1" key="1">
    <citation type="submission" date="2016-08" db="EMBL/GenBank/DDBJ databases">
        <authorList>
            <person name="Seilhamer J.J."/>
        </authorList>
    </citation>
    <scope>NUCLEOTIDE SEQUENCE</scope>
    <source>
        <strain evidence="1">86</strain>
    </source>
</reference>
<dbReference type="RefSeq" id="WP_288185225.1">
    <property type="nucleotide sequence ID" value="NZ_LT608335.1"/>
</dbReference>
<organism evidence="1">
    <name type="scientific">uncultured Sporomusa sp</name>
    <dbReference type="NCBI Taxonomy" id="307249"/>
    <lineage>
        <taxon>Bacteria</taxon>
        <taxon>Bacillati</taxon>
        <taxon>Bacillota</taxon>
        <taxon>Negativicutes</taxon>
        <taxon>Selenomonadales</taxon>
        <taxon>Sporomusaceae</taxon>
        <taxon>Sporomusa</taxon>
        <taxon>environmental samples</taxon>
    </lineage>
</organism>